<proteinExistence type="predicted"/>
<dbReference type="EMBL" id="LJNI01000023">
    <property type="protein sequence ID" value="KPJ73897.1"/>
    <property type="molecule type" value="Genomic_DNA"/>
</dbReference>
<comment type="caution">
    <text evidence="7">The sequence shown here is derived from an EMBL/GenBank/DDBJ whole genome shotgun (WGS) entry which is preliminary data.</text>
</comment>
<reference evidence="7 8" key="1">
    <citation type="journal article" date="2015" name="Microbiome">
        <title>Genomic resolution of linkages in carbon, nitrogen, and sulfur cycling among widespread estuary sediment bacteria.</title>
        <authorList>
            <person name="Baker B.J."/>
            <person name="Lazar C.S."/>
            <person name="Teske A.P."/>
            <person name="Dick G.J."/>
        </authorList>
    </citation>
    <scope>NUCLEOTIDE SEQUENCE [LARGE SCALE GENOMIC DNA]</scope>
    <source>
        <strain evidence="7">DG_78</strain>
    </source>
</reference>
<dbReference type="AlphaFoldDB" id="A0A0S7YI29"/>
<evidence type="ECO:0000313" key="8">
    <source>
        <dbReference type="Proteomes" id="UP000051012"/>
    </source>
</evidence>
<evidence type="ECO:0000256" key="5">
    <source>
        <dbReference type="SAM" id="Phobius"/>
    </source>
</evidence>
<dbReference type="PATRIC" id="fig|1703772.3.peg.914"/>
<organism evidence="7 8">
    <name type="scientific">candidate division TA06 bacterium DG_78</name>
    <dbReference type="NCBI Taxonomy" id="1703772"/>
    <lineage>
        <taxon>Bacteria</taxon>
        <taxon>Bacteria division TA06</taxon>
    </lineage>
</organism>
<evidence type="ECO:0000259" key="6">
    <source>
        <dbReference type="Pfam" id="PF06305"/>
    </source>
</evidence>
<dbReference type="InterPro" id="IPR010445">
    <property type="entry name" value="LapA_dom"/>
</dbReference>
<evidence type="ECO:0000256" key="1">
    <source>
        <dbReference type="ARBA" id="ARBA00022475"/>
    </source>
</evidence>
<evidence type="ECO:0000256" key="3">
    <source>
        <dbReference type="ARBA" id="ARBA00022989"/>
    </source>
</evidence>
<dbReference type="Pfam" id="PF06305">
    <property type="entry name" value="LapA_dom"/>
    <property type="match status" value="1"/>
</dbReference>
<keyword evidence="1" id="KW-1003">Cell membrane</keyword>
<gene>
    <name evidence="7" type="ORF">AMJ52_02720</name>
</gene>
<feature type="transmembrane region" description="Helical" evidence="5">
    <location>
        <begin position="45"/>
        <end position="63"/>
    </location>
</feature>
<dbReference type="Proteomes" id="UP000051012">
    <property type="component" value="Unassembled WGS sequence"/>
</dbReference>
<feature type="domain" description="Lipopolysaccharide assembly protein A" evidence="6">
    <location>
        <begin position="26"/>
        <end position="86"/>
    </location>
</feature>
<evidence type="ECO:0000256" key="2">
    <source>
        <dbReference type="ARBA" id="ARBA00022692"/>
    </source>
</evidence>
<name>A0A0S7YI29_UNCT6</name>
<evidence type="ECO:0000313" key="7">
    <source>
        <dbReference type="EMBL" id="KPJ73897.1"/>
    </source>
</evidence>
<sequence length="98" mass="11219">MRIVGLIFAVVVIGFLIGFMILNSQTKVDVDLFGHRIFDISLSMVCLYAFVAGMVFVLIFALADEIVLRTYLYRANKENKELKQELSALRNLPFEEEK</sequence>
<keyword evidence="4 5" id="KW-0472">Membrane</keyword>
<dbReference type="GO" id="GO:0005886">
    <property type="term" value="C:plasma membrane"/>
    <property type="evidence" value="ECO:0007669"/>
    <property type="project" value="InterPro"/>
</dbReference>
<protein>
    <recommendedName>
        <fullName evidence="6">Lipopolysaccharide assembly protein A domain-containing protein</fullName>
    </recommendedName>
</protein>
<accession>A0A0S7YI29</accession>
<keyword evidence="2 5" id="KW-0812">Transmembrane</keyword>
<evidence type="ECO:0000256" key="4">
    <source>
        <dbReference type="ARBA" id="ARBA00023136"/>
    </source>
</evidence>
<keyword evidence="3 5" id="KW-1133">Transmembrane helix</keyword>
<feature type="transmembrane region" description="Helical" evidence="5">
    <location>
        <begin position="6"/>
        <end position="24"/>
    </location>
</feature>